<keyword evidence="3" id="KW-1185">Reference proteome</keyword>
<name>A0A8J9YXH1_BRALA</name>
<feature type="transmembrane region" description="Helical" evidence="1">
    <location>
        <begin position="12"/>
        <end position="34"/>
    </location>
</feature>
<organism evidence="2 3">
    <name type="scientific">Branchiostoma lanceolatum</name>
    <name type="common">Common lancelet</name>
    <name type="synonym">Amphioxus lanceolatum</name>
    <dbReference type="NCBI Taxonomy" id="7740"/>
    <lineage>
        <taxon>Eukaryota</taxon>
        <taxon>Metazoa</taxon>
        <taxon>Chordata</taxon>
        <taxon>Cephalochordata</taxon>
        <taxon>Leptocardii</taxon>
        <taxon>Amphioxiformes</taxon>
        <taxon>Branchiostomatidae</taxon>
        <taxon>Branchiostoma</taxon>
    </lineage>
</organism>
<accession>A0A8J9YXH1</accession>
<proteinExistence type="predicted"/>
<evidence type="ECO:0000313" key="3">
    <source>
        <dbReference type="Proteomes" id="UP000838412"/>
    </source>
</evidence>
<gene>
    <name evidence="2" type="primary">Hypp7089</name>
    <name evidence="2" type="ORF">BLAG_LOCUS6389</name>
</gene>
<sequence length="119" mass="13189">MEAVKRVALALHFVGFVLFFVLMRVVNTVVGVLFPPLKRRMDDHTAKQAQMEGSSLAREDYIDLIFTSSSFWAAWDGHANDLQCETRVGGKAPDAALLHKDGLTQARLVDFAKKGQLVS</sequence>
<dbReference type="OrthoDB" id="428577at2759"/>
<dbReference type="InterPro" id="IPR000643">
    <property type="entry name" value="Iodothyronine_deiodinase"/>
</dbReference>
<evidence type="ECO:0000313" key="2">
    <source>
        <dbReference type="EMBL" id="CAH1243409.1"/>
    </source>
</evidence>
<dbReference type="Proteomes" id="UP000838412">
    <property type="component" value="Chromosome 13"/>
</dbReference>
<keyword evidence="1" id="KW-0812">Transmembrane</keyword>
<keyword evidence="1" id="KW-0472">Membrane</keyword>
<dbReference type="GO" id="GO:0004800">
    <property type="term" value="F:thyroxine 5'-deiodinase activity"/>
    <property type="evidence" value="ECO:0007669"/>
    <property type="project" value="InterPro"/>
</dbReference>
<dbReference type="AlphaFoldDB" id="A0A8J9YXH1"/>
<evidence type="ECO:0000256" key="1">
    <source>
        <dbReference type="SAM" id="Phobius"/>
    </source>
</evidence>
<keyword evidence="1" id="KW-1133">Transmembrane helix</keyword>
<dbReference type="Pfam" id="PF00837">
    <property type="entry name" value="T4_deiodinase"/>
    <property type="match status" value="1"/>
</dbReference>
<dbReference type="EMBL" id="OV696698">
    <property type="protein sequence ID" value="CAH1243409.1"/>
    <property type="molecule type" value="Genomic_DNA"/>
</dbReference>
<reference evidence="2" key="1">
    <citation type="submission" date="2022-01" db="EMBL/GenBank/DDBJ databases">
        <authorList>
            <person name="Braso-Vives M."/>
        </authorList>
    </citation>
    <scope>NUCLEOTIDE SEQUENCE</scope>
</reference>
<protein>
    <submittedName>
        <fullName evidence="2">Hypp7089 protein</fullName>
    </submittedName>
</protein>